<evidence type="ECO:0008006" key="4">
    <source>
        <dbReference type="Google" id="ProtNLM"/>
    </source>
</evidence>
<reference evidence="2" key="2">
    <citation type="submission" date="2020-09" db="EMBL/GenBank/DDBJ databases">
        <authorList>
            <person name="Sun Q."/>
            <person name="Zhou Y."/>
        </authorList>
    </citation>
    <scope>NUCLEOTIDE SEQUENCE</scope>
    <source>
        <strain evidence="2">CGMCC 1.15179</strain>
    </source>
</reference>
<dbReference type="Proteomes" id="UP000625210">
    <property type="component" value="Unassembled WGS sequence"/>
</dbReference>
<comment type="caution">
    <text evidence="2">The sequence shown here is derived from an EMBL/GenBank/DDBJ whole genome shotgun (WGS) entry which is preliminary data.</text>
</comment>
<gene>
    <name evidence="2" type="ORF">GCM10011571_24460</name>
</gene>
<evidence type="ECO:0000313" key="2">
    <source>
        <dbReference type="EMBL" id="GGE21493.1"/>
    </source>
</evidence>
<dbReference type="EMBL" id="BMHQ01000008">
    <property type="protein sequence ID" value="GGE21493.1"/>
    <property type="molecule type" value="Genomic_DNA"/>
</dbReference>
<keyword evidence="1" id="KW-0812">Transmembrane</keyword>
<organism evidence="2 3">
    <name type="scientific">Marinithermofilum abyssi</name>
    <dbReference type="NCBI Taxonomy" id="1571185"/>
    <lineage>
        <taxon>Bacteria</taxon>
        <taxon>Bacillati</taxon>
        <taxon>Bacillota</taxon>
        <taxon>Bacilli</taxon>
        <taxon>Bacillales</taxon>
        <taxon>Thermoactinomycetaceae</taxon>
        <taxon>Marinithermofilum</taxon>
    </lineage>
</organism>
<protein>
    <recommendedName>
        <fullName evidence="4">TM2 domain-containing protein</fullName>
    </recommendedName>
</protein>
<name>A0A8J2YDY2_9BACL</name>
<proteinExistence type="predicted"/>
<dbReference type="AlphaFoldDB" id="A0A8J2YDY2"/>
<keyword evidence="3" id="KW-1185">Reference proteome</keyword>
<feature type="transmembrane region" description="Helical" evidence="1">
    <location>
        <begin position="79"/>
        <end position="98"/>
    </location>
</feature>
<dbReference type="RefSeq" id="WP_188648169.1">
    <property type="nucleotide sequence ID" value="NZ_BMHQ01000008.1"/>
</dbReference>
<evidence type="ECO:0000313" key="3">
    <source>
        <dbReference type="Proteomes" id="UP000625210"/>
    </source>
</evidence>
<keyword evidence="1" id="KW-1133">Transmembrane helix</keyword>
<evidence type="ECO:0000256" key="1">
    <source>
        <dbReference type="SAM" id="Phobius"/>
    </source>
</evidence>
<reference evidence="2" key="1">
    <citation type="journal article" date="2014" name="Int. J. Syst. Evol. Microbiol.">
        <title>Complete genome sequence of Corynebacterium casei LMG S-19264T (=DSM 44701T), isolated from a smear-ripened cheese.</title>
        <authorList>
            <consortium name="US DOE Joint Genome Institute (JGI-PGF)"/>
            <person name="Walter F."/>
            <person name="Albersmeier A."/>
            <person name="Kalinowski J."/>
            <person name="Ruckert C."/>
        </authorList>
    </citation>
    <scope>NUCLEOTIDE SEQUENCE</scope>
    <source>
        <strain evidence="2">CGMCC 1.15179</strain>
    </source>
</reference>
<feature type="transmembrane region" description="Helical" evidence="1">
    <location>
        <begin position="27"/>
        <end position="58"/>
    </location>
</feature>
<sequence length="340" mass="39103">MRILLVILFTLLHPGIAQIYNGRRWKGIGLIGITFIVTAFKLSLGFIPVALLYIIGIIDAIVDAVRLNKGQIDTLEGKNIWVEVVVALIIAVPVTYMINEFVTKEDGEGLTSPAPQSEQITQADQQKVQKEAIAYLKKKYKRDFTVWDVEYVWQTDKYLMKAKAKTEPDVTFSVIQSDKQFKDTLLGTLWSEQAKQELTPVFQKSFPQYSSFRTEIGFDPSLKNQAVQGGKIPDYKEIRQRSDDYNQHITVYVIRTLTRNNQTDEMKKVLRFINYLNKNNINATIEIRYYHESLLQNGVKQVNIDNEGDHINFLQYMFESDDVSQVKTLKDVEAGFRSVK</sequence>
<accession>A0A8J2YDY2</accession>
<keyword evidence="1" id="KW-0472">Membrane</keyword>